<keyword evidence="2" id="KW-1185">Reference proteome</keyword>
<dbReference type="InterPro" id="IPR009053">
    <property type="entry name" value="Prefoldin"/>
</dbReference>
<protein>
    <submittedName>
        <fullName evidence="1">Uncharacterized protein</fullName>
    </submittedName>
</protein>
<proteinExistence type="predicted"/>
<dbReference type="OrthoDB" id="433124at2759"/>
<accession>A0A8K0D2V2</accession>
<dbReference type="SUPFAM" id="SSF46579">
    <property type="entry name" value="Prefoldin"/>
    <property type="match status" value="1"/>
</dbReference>
<dbReference type="CDD" id="cd23158">
    <property type="entry name" value="Prefoldin_UXT"/>
    <property type="match status" value="1"/>
</dbReference>
<organism evidence="1 2">
    <name type="scientific">Ignelater luminosus</name>
    <name type="common">Cucubano</name>
    <name type="synonym">Pyrophorus luminosus</name>
    <dbReference type="NCBI Taxonomy" id="2038154"/>
    <lineage>
        <taxon>Eukaryota</taxon>
        <taxon>Metazoa</taxon>
        <taxon>Ecdysozoa</taxon>
        <taxon>Arthropoda</taxon>
        <taxon>Hexapoda</taxon>
        <taxon>Insecta</taxon>
        <taxon>Pterygota</taxon>
        <taxon>Neoptera</taxon>
        <taxon>Endopterygota</taxon>
        <taxon>Coleoptera</taxon>
        <taxon>Polyphaga</taxon>
        <taxon>Elateriformia</taxon>
        <taxon>Elateroidea</taxon>
        <taxon>Elateridae</taxon>
        <taxon>Agrypninae</taxon>
        <taxon>Pyrophorini</taxon>
        <taxon>Ignelater</taxon>
    </lineage>
</organism>
<sequence length="140" mass="16741">MKNLGKKISSYEDFINDRLKKDLKEVETLCSKKVDDYKNWQELQNFIKHVQNKKQDELITTFEFGFGVYMAAKLERVDKLIVCIGCNCYLEMYYDEANKYVELRMKYLKKEINFLRQQAVKIKAHIKLVLLAISELKENR</sequence>
<evidence type="ECO:0000313" key="2">
    <source>
        <dbReference type="Proteomes" id="UP000801492"/>
    </source>
</evidence>
<dbReference type="AlphaFoldDB" id="A0A8K0D2V2"/>
<dbReference type="Gene3D" id="1.10.287.370">
    <property type="match status" value="1"/>
</dbReference>
<evidence type="ECO:0000313" key="1">
    <source>
        <dbReference type="EMBL" id="KAF2895147.1"/>
    </source>
</evidence>
<name>A0A8K0D2V2_IGNLU</name>
<dbReference type="InterPro" id="IPR004127">
    <property type="entry name" value="Prefoldin_subunit_alpha"/>
</dbReference>
<reference evidence="1" key="1">
    <citation type="submission" date="2019-08" db="EMBL/GenBank/DDBJ databases">
        <title>The genome of the North American firefly Photinus pyralis.</title>
        <authorList>
            <consortium name="Photinus pyralis genome working group"/>
            <person name="Fallon T.R."/>
            <person name="Sander Lower S.E."/>
            <person name="Weng J.-K."/>
        </authorList>
    </citation>
    <scope>NUCLEOTIDE SEQUENCE</scope>
    <source>
        <strain evidence="1">TRF0915ILg1</strain>
        <tissue evidence="1">Whole body</tissue>
    </source>
</reference>
<dbReference type="Pfam" id="PF02996">
    <property type="entry name" value="Prefoldin"/>
    <property type="match status" value="1"/>
</dbReference>
<gene>
    <name evidence="1" type="ORF">ILUMI_11026</name>
</gene>
<comment type="caution">
    <text evidence="1">The sequence shown here is derived from an EMBL/GenBank/DDBJ whole genome shotgun (WGS) entry which is preliminary data.</text>
</comment>
<dbReference type="Proteomes" id="UP000801492">
    <property type="component" value="Unassembled WGS sequence"/>
</dbReference>
<dbReference type="EMBL" id="VTPC01006195">
    <property type="protein sequence ID" value="KAF2895147.1"/>
    <property type="molecule type" value="Genomic_DNA"/>
</dbReference>